<dbReference type="EMBL" id="JBHULN010000006">
    <property type="protein sequence ID" value="MFD2571469.1"/>
    <property type="molecule type" value="Genomic_DNA"/>
</dbReference>
<dbReference type="Proteomes" id="UP001597469">
    <property type="component" value="Unassembled WGS sequence"/>
</dbReference>
<reference evidence="2" key="1">
    <citation type="journal article" date="2019" name="Int. J. Syst. Evol. Microbiol.">
        <title>The Global Catalogue of Microorganisms (GCM) 10K type strain sequencing project: providing services to taxonomists for standard genome sequencing and annotation.</title>
        <authorList>
            <consortium name="The Broad Institute Genomics Platform"/>
            <consortium name="The Broad Institute Genome Sequencing Center for Infectious Disease"/>
            <person name="Wu L."/>
            <person name="Ma J."/>
        </authorList>
    </citation>
    <scope>NUCLEOTIDE SEQUENCE [LARGE SCALE GENOMIC DNA]</scope>
    <source>
        <strain evidence="2">KCTC 42805</strain>
    </source>
</reference>
<name>A0ABW5M570_9BACT</name>
<dbReference type="RefSeq" id="WP_381523046.1">
    <property type="nucleotide sequence ID" value="NZ_JBHULN010000006.1"/>
</dbReference>
<gene>
    <name evidence="1" type="ORF">ACFSUS_12540</name>
</gene>
<dbReference type="PANTHER" id="PTHR42754:SF1">
    <property type="entry name" value="LIPOPROTEIN"/>
    <property type="match status" value="1"/>
</dbReference>
<organism evidence="1 2">
    <name type="scientific">Spirosoma soli</name>
    <dbReference type="NCBI Taxonomy" id="1770529"/>
    <lineage>
        <taxon>Bacteria</taxon>
        <taxon>Pseudomonadati</taxon>
        <taxon>Bacteroidota</taxon>
        <taxon>Cytophagia</taxon>
        <taxon>Cytophagales</taxon>
        <taxon>Cytophagaceae</taxon>
        <taxon>Spirosoma</taxon>
    </lineage>
</organism>
<sequence length="816" mass="85845">MEKSYLQAMKGIWRALLGIGLVHGQVTWAQLIPDVQWTRPGSTLAVTTDGNIVTTDFVSIAPPSPTSPGQGGDRFTKYSPQGDIIWQKGPFKGGFYLGGRINGYDYETIAKVLLTAPTTDGGLAIMGKTSLRSANVITKIFADGSVRRWEDSDLIGYSGEGIFEDMVGTPDGGFLLVFTNPQYQVPTTKVVVIKYDAGGSRSWTKEVAYPTSGTTEPSLTKAEAVINAPDGGYLIVGYYNTTGNLISEANPSLIGNTGWAAKLDTDGNVVWQKLLTDVPVNTNSNGPLPNSVSQILPVTDVTLAADGIGYALVGFGLPLSSASVSEPTTAILELGLTGSIRRARLLNTPPTESFITIINRDGGLFYAVGNTNRQNGADPHVVTVLAAQVAPNNPVALSVNDRRTFDGPTDGSLQGISKAGDGGIVFVSSNNQITKLKKSDPSYSTGLTLTPPTYNCQTGSITFNTVGGDNTTITYSAPGITRSALTDNFGVVEQGLRNDPKVITITATQSGATSSYNFDLKAACSSAPSPGPPVLNGPVPDQSVAVGQSINFPIGSYFSDPTTNVPGYSSNWSFWASGLPNGLSLSGQQAPNVPNIFIVGNSSASGVYTVTVTARTAAFPNNPVSATFRITVSPTNLPTGDALTLLAPSYDCASGAFTFRTSGGDGSLIEFQAIGITAWTSNPNQFVDKESRTVDDVQPFTLMARQSGKMVTYTWNLKAACGRARVATKESGSGLQVRVLGNPVVGQAAELEIMGVTGQKVQLTLIDGQGRSIYQHIISQSGAMERVTMPLGRSSGLLVVQINTAQERKAVKLLRP</sequence>
<keyword evidence="2" id="KW-1185">Reference proteome</keyword>
<proteinExistence type="predicted"/>
<accession>A0ABW5M570</accession>
<comment type="caution">
    <text evidence="1">The sequence shown here is derived from an EMBL/GenBank/DDBJ whole genome shotgun (WGS) entry which is preliminary data.</text>
</comment>
<evidence type="ECO:0000313" key="2">
    <source>
        <dbReference type="Proteomes" id="UP001597469"/>
    </source>
</evidence>
<dbReference type="InterPro" id="IPR013783">
    <property type="entry name" value="Ig-like_fold"/>
</dbReference>
<dbReference type="Gene3D" id="2.60.40.10">
    <property type="entry name" value="Immunoglobulins"/>
    <property type="match status" value="1"/>
</dbReference>
<evidence type="ECO:0000313" key="1">
    <source>
        <dbReference type="EMBL" id="MFD2571469.1"/>
    </source>
</evidence>
<dbReference type="PANTHER" id="PTHR42754">
    <property type="entry name" value="ENDOGLUCANASE"/>
    <property type="match status" value="1"/>
</dbReference>
<protein>
    <submittedName>
        <fullName evidence="1">Ig domain-containing protein</fullName>
    </submittedName>
</protein>
<dbReference type="Pfam" id="PF05345">
    <property type="entry name" value="He_PIG"/>
    <property type="match status" value="1"/>
</dbReference>